<dbReference type="Gene3D" id="1.10.3210.10">
    <property type="entry name" value="Hypothetical protein af1432"/>
    <property type="match status" value="1"/>
</dbReference>
<reference evidence="3" key="1">
    <citation type="journal article" date="2014" name="Genome Announc.">
        <title>Full-genome sequence of the plant growth-promoting bacterium Pseudomonas protegens CHA0.</title>
        <authorList>
            <person name="Jousset A."/>
            <person name="Schuldes J."/>
            <person name="Keel C."/>
            <person name="Maurhofer M."/>
            <person name="Daniel R."/>
            <person name="Scheu S."/>
            <person name="Thuermer A."/>
        </authorList>
    </citation>
    <scope>NUCLEOTIDE SEQUENCE [LARGE SCALE GENOMIC DNA]</scope>
    <source>
        <strain evidence="3">DSM 19095 / LMG 27888 / CFBP 6595 / CHA0</strain>
    </source>
</reference>
<dbReference type="EMBL" id="CP003190">
    <property type="protein sequence ID" value="AGL82362.1"/>
    <property type="molecule type" value="Genomic_DNA"/>
</dbReference>
<dbReference type="HOGENOM" id="CLU_533015_0_0_6"/>
<evidence type="ECO:0000313" key="2">
    <source>
        <dbReference type="EMBL" id="AGL82362.1"/>
    </source>
</evidence>
<accession>A0A2C9EFE2</accession>
<organism evidence="2 3">
    <name type="scientific">Pseudomonas protegens (strain DSM 19095 / LMG 27888 / CFBP 6595 / CHA0)</name>
    <dbReference type="NCBI Taxonomy" id="1124983"/>
    <lineage>
        <taxon>Bacteria</taxon>
        <taxon>Pseudomonadati</taxon>
        <taxon>Pseudomonadota</taxon>
        <taxon>Gammaproteobacteria</taxon>
        <taxon>Pseudomonadales</taxon>
        <taxon>Pseudomonadaceae</taxon>
        <taxon>Pseudomonas</taxon>
    </lineage>
</organism>
<dbReference type="SUPFAM" id="SSF109604">
    <property type="entry name" value="HD-domain/PDEase-like"/>
    <property type="match status" value="1"/>
</dbReference>
<dbReference type="eggNOG" id="COG1639">
    <property type="taxonomic scope" value="Bacteria"/>
</dbReference>
<dbReference type="InterPro" id="IPR029016">
    <property type="entry name" value="GAF-like_dom_sf"/>
</dbReference>
<evidence type="ECO:0000259" key="1">
    <source>
        <dbReference type="PROSITE" id="PS51833"/>
    </source>
</evidence>
<sequence length="512" mass="57898">MSNETSVPHSPPASLDAWVKLLNGVRLPVPQASHDRVCRAIANNRSSLREIVDLMQNSPALALSVIREANRHSHGSMSEPAENLEIAVNRLGLKRTEELLEQLPTLPEEQIPQALRQFQLISQHASQQANGFFAGRLARLWQDIHWGSLLFLSPLWAMALVYPKLLEEWELRVIYKHESAHDVELQLFGVRLMEMCQALVLAWHLPIWVQQGYRLLTQEQHLLAKVMLIARDSDNPLRQQQRLDAEPDLRRWLNQPANTVLLANGLALAAQQSWNSPHGRRWQNLTALYLQIPLDQVQQQLHQQAAQSARNDTQPDLWHPAQALLWPWDARRLHHGEQPAPAPTALELAKWRKLCGELLLDPSPFTNAVHLTGFARDALAACGMHRVMLLMVDRSLSHLRVQQLYGLPREAASLTLQAKQSPLLQRLLEKSAQIRLTPANRAQFAPHLPSSLRQLFRGEHLLIRSLSCNGRVLMLAIADQGGVPFSEISVQAFGKTAQCIEKALHSFTNRSQ</sequence>
<protein>
    <recommendedName>
        <fullName evidence="1">HDOD domain-containing protein</fullName>
    </recommendedName>
</protein>
<dbReference type="InterPro" id="IPR013976">
    <property type="entry name" value="HDOD"/>
</dbReference>
<dbReference type="AlphaFoldDB" id="A0A2C9EFE2"/>
<dbReference type="Proteomes" id="UP000013940">
    <property type="component" value="Chromosome"/>
</dbReference>
<dbReference type="KEGG" id="pprc:PFLCHA0_c05630"/>
<gene>
    <name evidence="2" type="ORF">PFLCHA0_c05630</name>
</gene>
<dbReference type="Gene3D" id="3.30.450.40">
    <property type="match status" value="1"/>
</dbReference>
<proteinExistence type="predicted"/>
<dbReference type="GeneID" id="57473544"/>
<feature type="domain" description="HDOD" evidence="1">
    <location>
        <begin position="27"/>
        <end position="219"/>
    </location>
</feature>
<dbReference type="Pfam" id="PF08668">
    <property type="entry name" value="HDOD"/>
    <property type="match status" value="1"/>
</dbReference>
<dbReference type="RefSeq" id="WP_011058927.1">
    <property type="nucleotide sequence ID" value="NC_021237.1"/>
</dbReference>
<evidence type="ECO:0000313" key="3">
    <source>
        <dbReference type="Proteomes" id="UP000013940"/>
    </source>
</evidence>
<dbReference type="PROSITE" id="PS51833">
    <property type="entry name" value="HDOD"/>
    <property type="match status" value="1"/>
</dbReference>
<name>A0A2C9EFE2_PSEPH</name>